<dbReference type="OrthoDB" id="9814946at2"/>
<evidence type="ECO:0000259" key="1">
    <source>
        <dbReference type="Pfam" id="PF01261"/>
    </source>
</evidence>
<dbReference type="PANTHER" id="PTHR12110:SF21">
    <property type="entry name" value="XYLOSE ISOMERASE-LIKE TIM BARREL DOMAIN-CONTAINING PROTEIN"/>
    <property type="match status" value="1"/>
</dbReference>
<dbReference type="SUPFAM" id="SSF51658">
    <property type="entry name" value="Xylose isomerase-like"/>
    <property type="match status" value="1"/>
</dbReference>
<feature type="domain" description="Xylose isomerase-like TIM barrel" evidence="1">
    <location>
        <begin position="23"/>
        <end position="250"/>
    </location>
</feature>
<proteinExistence type="predicted"/>
<evidence type="ECO:0000313" key="2">
    <source>
        <dbReference type="EMBL" id="RAV20146.1"/>
    </source>
</evidence>
<organism evidence="2 3">
    <name type="scientific">Paenibacillus contaminans</name>
    <dbReference type="NCBI Taxonomy" id="450362"/>
    <lineage>
        <taxon>Bacteria</taxon>
        <taxon>Bacillati</taxon>
        <taxon>Bacillota</taxon>
        <taxon>Bacilli</taxon>
        <taxon>Bacillales</taxon>
        <taxon>Paenibacillaceae</taxon>
        <taxon>Paenibacillus</taxon>
    </lineage>
</organism>
<accession>A0A329MLG9</accession>
<dbReference type="Proteomes" id="UP000250369">
    <property type="component" value="Unassembled WGS sequence"/>
</dbReference>
<dbReference type="RefSeq" id="WP_113032043.1">
    <property type="nucleotide sequence ID" value="NZ_QMFB01000009.1"/>
</dbReference>
<dbReference type="Gene3D" id="3.20.20.150">
    <property type="entry name" value="Divalent-metal-dependent TIM barrel enzymes"/>
    <property type="match status" value="1"/>
</dbReference>
<dbReference type="Pfam" id="PF01261">
    <property type="entry name" value="AP_endonuc_2"/>
    <property type="match status" value="1"/>
</dbReference>
<gene>
    <name evidence="2" type="ORF">DQG23_16895</name>
</gene>
<dbReference type="PANTHER" id="PTHR12110">
    <property type="entry name" value="HYDROXYPYRUVATE ISOMERASE"/>
    <property type="match status" value="1"/>
</dbReference>
<name>A0A329MLG9_9BACL</name>
<evidence type="ECO:0000313" key="3">
    <source>
        <dbReference type="Proteomes" id="UP000250369"/>
    </source>
</evidence>
<reference evidence="2 3" key="1">
    <citation type="journal article" date="2009" name="Int. J. Syst. Evol. Microbiol.">
        <title>Paenibacillus contaminans sp. nov., isolated from a contaminated laboratory plate.</title>
        <authorList>
            <person name="Chou J.H."/>
            <person name="Lee J.H."/>
            <person name="Lin M.C."/>
            <person name="Chang P.S."/>
            <person name="Arun A.B."/>
            <person name="Young C.C."/>
            <person name="Chen W.M."/>
        </authorList>
    </citation>
    <scope>NUCLEOTIDE SEQUENCE [LARGE SCALE GENOMIC DNA]</scope>
    <source>
        <strain evidence="2 3">CKOBP-6</strain>
    </source>
</reference>
<protein>
    <recommendedName>
        <fullName evidence="1">Xylose isomerase-like TIM barrel domain-containing protein</fullName>
    </recommendedName>
</protein>
<dbReference type="InterPro" id="IPR036237">
    <property type="entry name" value="Xyl_isomerase-like_sf"/>
</dbReference>
<dbReference type="EMBL" id="QMFB01000009">
    <property type="protein sequence ID" value="RAV20146.1"/>
    <property type="molecule type" value="Genomic_DNA"/>
</dbReference>
<sequence length="283" mass="30281">MIKLACMTWPYTAYSFERALQGIAGAGYRYVAFGLPHEGRQIPESGDEAEAAEIVRQLDRFGLKAAMLVGTPWIAPGQPVERAARLFAFARMVGADEVISLGTWGFRQFPDQPIDASERTAADEEFAAQLRLVAVEAERAGVTVTLKPHTGNTATADVLKRTLASIGSPAVKASYDPGNVSYYEGIDPAEDLAAIADQTVSIIAKDHRGARGNVDFPIPGRGDVDFAAIFRTLRTNGFAGPVVVERLDGTDSGPLSADELDRRIADARSELVKLLADAGFAAE</sequence>
<keyword evidence="3" id="KW-1185">Reference proteome</keyword>
<dbReference type="InterPro" id="IPR050312">
    <property type="entry name" value="IolE/XylAMocC-like"/>
</dbReference>
<dbReference type="AlphaFoldDB" id="A0A329MLG9"/>
<dbReference type="InterPro" id="IPR013022">
    <property type="entry name" value="Xyl_isomerase-like_TIM-brl"/>
</dbReference>
<comment type="caution">
    <text evidence="2">The sequence shown here is derived from an EMBL/GenBank/DDBJ whole genome shotgun (WGS) entry which is preliminary data.</text>
</comment>